<dbReference type="Proteomes" id="UP000256326">
    <property type="component" value="Unassembled WGS sequence"/>
</dbReference>
<dbReference type="OrthoDB" id="1238773at2"/>
<accession>A0A3D9D5F7</accession>
<organism evidence="1 2">
    <name type="scientific">Epilithonimonas hispanica</name>
    <dbReference type="NCBI Taxonomy" id="358687"/>
    <lineage>
        <taxon>Bacteria</taxon>
        <taxon>Pseudomonadati</taxon>
        <taxon>Bacteroidota</taxon>
        <taxon>Flavobacteriia</taxon>
        <taxon>Flavobacteriales</taxon>
        <taxon>Weeksellaceae</taxon>
        <taxon>Chryseobacterium group</taxon>
        <taxon>Epilithonimonas</taxon>
    </lineage>
</organism>
<comment type="caution">
    <text evidence="1">The sequence shown here is derived from an EMBL/GenBank/DDBJ whole genome shotgun (WGS) entry which is preliminary data.</text>
</comment>
<evidence type="ECO:0000313" key="1">
    <source>
        <dbReference type="EMBL" id="REC73253.1"/>
    </source>
</evidence>
<name>A0A3D9D5F7_9FLAO</name>
<evidence type="ECO:0000313" key="2">
    <source>
        <dbReference type="Proteomes" id="UP000256326"/>
    </source>
</evidence>
<sequence length="350" mass="40605">MKTQKIIFLLSISIFFLISFNSLKDEYKPVQDDCFPLIWNQGGTKKSWIYLNQDETKVYKKNSDITEGDDLKMPKNNWDATYTDTQSKQQFSTPNRTNASFKLVTLGYKVDDQKKDVGFDFSILNNSKNKVDPYIFRVVNNSRKENIKNIGNLREVGFVFENWPQYWKEANKWTGGLHSFSDNYQVESLDNLKVKFKFRLVNFNTPLYKSLIKEKWLGSYMTCDLRFNEYDEKGNILNKYLIGVIFSNPLKVDYNDNPNDAVLFGKGSAKAGEQQILLLHGNKVGIKEVNTMGKTNDFKTVEVDFKPLINKYLKINENRKNIITGLDIYSATRGVDFIYEIQDIQVTGCQ</sequence>
<protein>
    <submittedName>
        <fullName evidence="1">Uncharacterized protein</fullName>
    </submittedName>
</protein>
<dbReference type="AlphaFoldDB" id="A0A3D9D5F7"/>
<dbReference type="RefSeq" id="WP_116031577.1">
    <property type="nucleotide sequence ID" value="NZ_JBHLVV010000067.1"/>
</dbReference>
<gene>
    <name evidence="1" type="ORF">DRF58_00425</name>
</gene>
<dbReference type="EMBL" id="QNUG01000001">
    <property type="protein sequence ID" value="REC73253.1"/>
    <property type="molecule type" value="Genomic_DNA"/>
</dbReference>
<proteinExistence type="predicted"/>
<keyword evidence="2" id="KW-1185">Reference proteome</keyword>
<reference evidence="1 2" key="1">
    <citation type="journal article" date="2006" name="Int. J. Syst. Evol. Microbiol.">
        <title>Chryseobacterium hispanicum sp. nov., isolated from the drinking water distribution system of Sevilla, Spain.</title>
        <authorList>
            <person name="Gallego V."/>
            <person name="Garcia M.T."/>
            <person name="Ventosa A."/>
        </authorList>
    </citation>
    <scope>NUCLEOTIDE SEQUENCE [LARGE SCALE GENOMIC DNA]</scope>
    <source>
        <strain evidence="1 2">KCTC 22104</strain>
    </source>
</reference>